<dbReference type="AlphaFoldDB" id="A0A419F0H1"/>
<organism evidence="1 2">
    <name type="scientific">Candidatus Abyssobacteria bacterium SURF_17</name>
    <dbReference type="NCBI Taxonomy" id="2093361"/>
    <lineage>
        <taxon>Bacteria</taxon>
        <taxon>Pseudomonadati</taxon>
        <taxon>Candidatus Hydrogenedentota</taxon>
        <taxon>Candidatus Abyssobacteria</taxon>
    </lineage>
</organism>
<sequence length="92" mass="10611">MHDFPHHMHCFDSVPVSIFFLFQNFSPSSLAVYTWNADVIKHVRMSLFSRKGAGEKLVKLKPCGALPHGWTLIDRVSERLRADLLRCFPVRT</sequence>
<comment type="caution">
    <text evidence="1">The sequence shown here is derived from an EMBL/GenBank/DDBJ whole genome shotgun (WGS) entry which is preliminary data.</text>
</comment>
<name>A0A419F0H1_9BACT</name>
<reference evidence="1 2" key="1">
    <citation type="journal article" date="2017" name="ISME J.">
        <title>Energy and carbon metabolisms in a deep terrestrial subsurface fluid microbial community.</title>
        <authorList>
            <person name="Momper L."/>
            <person name="Jungbluth S.P."/>
            <person name="Lee M.D."/>
            <person name="Amend J.P."/>
        </authorList>
    </citation>
    <scope>NUCLEOTIDE SEQUENCE [LARGE SCALE GENOMIC DNA]</scope>
    <source>
        <strain evidence="1">SURF_17</strain>
    </source>
</reference>
<accession>A0A419F0H1</accession>
<proteinExistence type="predicted"/>
<dbReference type="EMBL" id="QZKI01000061">
    <property type="protein sequence ID" value="RJP71212.1"/>
    <property type="molecule type" value="Genomic_DNA"/>
</dbReference>
<evidence type="ECO:0000313" key="1">
    <source>
        <dbReference type="EMBL" id="RJP71212.1"/>
    </source>
</evidence>
<gene>
    <name evidence="1" type="ORF">C4532_07815</name>
</gene>
<protein>
    <submittedName>
        <fullName evidence="1">Uncharacterized protein</fullName>
    </submittedName>
</protein>
<evidence type="ECO:0000313" key="2">
    <source>
        <dbReference type="Proteomes" id="UP000285961"/>
    </source>
</evidence>
<dbReference type="Proteomes" id="UP000285961">
    <property type="component" value="Unassembled WGS sequence"/>
</dbReference>